<proteinExistence type="predicted"/>
<name>A0A2C9VPL5_MANES</name>
<dbReference type="AlphaFoldDB" id="A0A2C9VPL5"/>
<gene>
    <name evidence="1" type="ORF">MANES_06G100400</name>
</gene>
<accession>A0A2C9VPL5</accession>
<protein>
    <submittedName>
        <fullName evidence="1">Uncharacterized protein</fullName>
    </submittedName>
</protein>
<evidence type="ECO:0000313" key="1">
    <source>
        <dbReference type="EMBL" id="OAY47715.1"/>
    </source>
</evidence>
<organism evidence="1">
    <name type="scientific">Manihot esculenta</name>
    <name type="common">Cassava</name>
    <name type="synonym">Jatropha manihot</name>
    <dbReference type="NCBI Taxonomy" id="3983"/>
    <lineage>
        <taxon>Eukaryota</taxon>
        <taxon>Viridiplantae</taxon>
        <taxon>Streptophyta</taxon>
        <taxon>Embryophyta</taxon>
        <taxon>Tracheophyta</taxon>
        <taxon>Spermatophyta</taxon>
        <taxon>Magnoliopsida</taxon>
        <taxon>eudicotyledons</taxon>
        <taxon>Gunneridae</taxon>
        <taxon>Pentapetalae</taxon>
        <taxon>rosids</taxon>
        <taxon>fabids</taxon>
        <taxon>Malpighiales</taxon>
        <taxon>Euphorbiaceae</taxon>
        <taxon>Crotonoideae</taxon>
        <taxon>Manihoteae</taxon>
        <taxon>Manihot</taxon>
    </lineage>
</organism>
<reference evidence="1" key="1">
    <citation type="submission" date="2016-02" db="EMBL/GenBank/DDBJ databases">
        <title>WGS assembly of Manihot esculenta.</title>
        <authorList>
            <person name="Bredeson J.V."/>
            <person name="Prochnik S.E."/>
            <person name="Lyons J.B."/>
            <person name="Schmutz J."/>
            <person name="Grimwood J."/>
            <person name="Vrebalov J."/>
            <person name="Bart R.S."/>
            <person name="Amuge T."/>
            <person name="Ferguson M.E."/>
            <person name="Green R."/>
            <person name="Putnam N."/>
            <person name="Stites J."/>
            <person name="Rounsley S."/>
            <person name="Rokhsar D.S."/>
        </authorList>
    </citation>
    <scope>NUCLEOTIDE SEQUENCE [LARGE SCALE GENOMIC DNA]</scope>
    <source>
        <tissue evidence="1">Leaf</tissue>
    </source>
</reference>
<dbReference type="EMBL" id="CM004392">
    <property type="protein sequence ID" value="OAY47715.1"/>
    <property type="molecule type" value="Genomic_DNA"/>
</dbReference>
<sequence length="53" mass="6333">MIHPSIKTEEKRQFFKFHPQFFIAELSRFHPPLFHNPTRIVSSIHNVDSICNL</sequence>